<accession>A0ABW0FFH5</accession>
<keyword evidence="1" id="KW-0812">Transmembrane</keyword>
<evidence type="ECO:0000256" key="1">
    <source>
        <dbReference type="SAM" id="Phobius"/>
    </source>
</evidence>
<evidence type="ECO:0000313" key="3">
    <source>
        <dbReference type="Proteomes" id="UP001595937"/>
    </source>
</evidence>
<feature type="transmembrane region" description="Helical" evidence="1">
    <location>
        <begin position="71"/>
        <end position="91"/>
    </location>
</feature>
<comment type="caution">
    <text evidence="2">The sequence shown here is derived from an EMBL/GenBank/DDBJ whole genome shotgun (WGS) entry which is preliminary data.</text>
</comment>
<reference evidence="3" key="1">
    <citation type="journal article" date="2019" name="Int. J. Syst. Evol. Microbiol.">
        <title>The Global Catalogue of Microorganisms (GCM) 10K type strain sequencing project: providing services to taxonomists for standard genome sequencing and annotation.</title>
        <authorList>
            <consortium name="The Broad Institute Genomics Platform"/>
            <consortium name="The Broad Institute Genome Sequencing Center for Infectious Disease"/>
            <person name="Wu L."/>
            <person name="Ma J."/>
        </authorList>
    </citation>
    <scope>NUCLEOTIDE SEQUENCE [LARGE SCALE GENOMIC DNA]</scope>
    <source>
        <strain evidence="3">CGMCC 1.16455</strain>
    </source>
</reference>
<gene>
    <name evidence="2" type="ORF">ACFPK8_10795</name>
</gene>
<dbReference type="Proteomes" id="UP001595937">
    <property type="component" value="Unassembled WGS sequence"/>
</dbReference>
<name>A0ABW0FFH5_9MICO</name>
<feature type="transmembrane region" description="Helical" evidence="1">
    <location>
        <begin position="184"/>
        <end position="202"/>
    </location>
</feature>
<evidence type="ECO:0000313" key="2">
    <source>
        <dbReference type="EMBL" id="MFC5297997.1"/>
    </source>
</evidence>
<keyword evidence="3" id="KW-1185">Reference proteome</keyword>
<dbReference type="EMBL" id="JBHSLN010000023">
    <property type="protein sequence ID" value="MFC5297997.1"/>
    <property type="molecule type" value="Genomic_DNA"/>
</dbReference>
<feature type="transmembrane region" description="Helical" evidence="1">
    <location>
        <begin position="214"/>
        <end position="236"/>
    </location>
</feature>
<feature type="transmembrane region" description="Helical" evidence="1">
    <location>
        <begin position="103"/>
        <end position="125"/>
    </location>
</feature>
<feature type="transmembrane region" description="Helical" evidence="1">
    <location>
        <begin position="145"/>
        <end position="163"/>
    </location>
</feature>
<protein>
    <recommendedName>
        <fullName evidence="4">Peptidase M50</fullName>
    </recommendedName>
</protein>
<dbReference type="GeneID" id="303297017"/>
<dbReference type="RefSeq" id="WP_193118009.1">
    <property type="nucleotide sequence ID" value="NZ_BAAAIR010000034.1"/>
</dbReference>
<proteinExistence type="predicted"/>
<feature type="transmembrane region" description="Helical" evidence="1">
    <location>
        <begin position="248"/>
        <end position="271"/>
    </location>
</feature>
<sequence length="274" mass="28927">MVTQDTLTTPSLPSTRTLLLNNLVAALIASALMIFLHEQAHLVAGLALGHPSTVYSFGVNHLGSPSEADQVVMLLAGPAFSLVTGVLLQIWTPLRRRAGFGHLVWLWFAFTSVQEGISYLCLTPMGAGDTGMAAQLLGLPLPLQLLALLAGVGGMFLNARAFATHMARHAGPDPYRRNAMTLFPWLYGMIISVLLSIVYLAISPADVPAGNQIAILAAGTAILVFAPMAHIFSRAVTEVPVEPLRLRAVPVVGLAILAALVLGNILLSFGLQVG</sequence>
<feature type="transmembrane region" description="Helical" evidence="1">
    <location>
        <begin position="18"/>
        <end position="35"/>
    </location>
</feature>
<keyword evidence="1" id="KW-1133">Transmembrane helix</keyword>
<keyword evidence="1" id="KW-0472">Membrane</keyword>
<evidence type="ECO:0008006" key="4">
    <source>
        <dbReference type="Google" id="ProtNLM"/>
    </source>
</evidence>
<organism evidence="2 3">
    <name type="scientific">Brachybacterium tyrofermentans</name>
    <dbReference type="NCBI Taxonomy" id="47848"/>
    <lineage>
        <taxon>Bacteria</taxon>
        <taxon>Bacillati</taxon>
        <taxon>Actinomycetota</taxon>
        <taxon>Actinomycetes</taxon>
        <taxon>Micrococcales</taxon>
        <taxon>Dermabacteraceae</taxon>
        <taxon>Brachybacterium</taxon>
    </lineage>
</organism>